<dbReference type="GO" id="GO:0008270">
    <property type="term" value="F:zinc ion binding"/>
    <property type="evidence" value="ECO:0007669"/>
    <property type="project" value="UniProtKB-KW"/>
</dbReference>
<feature type="domain" description="C3H1-type" evidence="8">
    <location>
        <begin position="306"/>
        <end position="333"/>
    </location>
</feature>
<feature type="domain" description="C3H1-type" evidence="8">
    <location>
        <begin position="65"/>
        <end position="93"/>
    </location>
</feature>
<dbReference type="Pfam" id="PF14608">
    <property type="entry name" value="zf-CCCH_2"/>
    <property type="match status" value="2"/>
</dbReference>
<dbReference type="STRING" id="69332.A0A388M9L8"/>
<evidence type="ECO:0000259" key="8">
    <source>
        <dbReference type="PROSITE" id="PS50103"/>
    </source>
</evidence>
<protein>
    <recommendedName>
        <fullName evidence="8">C3H1-type domain-containing protein</fullName>
    </recommendedName>
</protein>
<dbReference type="AlphaFoldDB" id="A0A388M9L8"/>
<dbReference type="InterPro" id="IPR036855">
    <property type="entry name" value="Znf_CCCH_sf"/>
</dbReference>
<evidence type="ECO:0000256" key="3">
    <source>
        <dbReference type="ARBA" id="ARBA00022771"/>
    </source>
</evidence>
<feature type="zinc finger region" description="C3H1-type" evidence="6">
    <location>
        <begin position="123"/>
        <end position="151"/>
    </location>
</feature>
<dbReference type="Pfam" id="PF00642">
    <property type="entry name" value="zf-CCCH"/>
    <property type="match status" value="2"/>
</dbReference>
<keyword evidence="2" id="KW-0677">Repeat</keyword>
<dbReference type="SUPFAM" id="SSF54791">
    <property type="entry name" value="Eukaryotic type KH-domain (KH-domain type I)"/>
    <property type="match status" value="1"/>
</dbReference>
<dbReference type="CDD" id="cd22464">
    <property type="entry name" value="KH-I_AtC3H36_like"/>
    <property type="match status" value="1"/>
</dbReference>
<evidence type="ECO:0000256" key="7">
    <source>
        <dbReference type="SAM" id="MobiDB-lite"/>
    </source>
</evidence>
<organism evidence="9 10">
    <name type="scientific">Chara braunii</name>
    <name type="common">Braun's stonewort</name>
    <dbReference type="NCBI Taxonomy" id="69332"/>
    <lineage>
        <taxon>Eukaryota</taxon>
        <taxon>Viridiplantae</taxon>
        <taxon>Streptophyta</taxon>
        <taxon>Charophyceae</taxon>
        <taxon>Charales</taxon>
        <taxon>Characeae</taxon>
        <taxon>Chara</taxon>
    </lineage>
</organism>
<keyword evidence="4 6" id="KW-0862">Zinc</keyword>
<feature type="domain" description="C3H1-type" evidence="8">
    <location>
        <begin position="19"/>
        <end position="47"/>
    </location>
</feature>
<feature type="domain" description="C3H1-type" evidence="8">
    <location>
        <begin position="123"/>
        <end position="151"/>
    </location>
</feature>
<evidence type="ECO:0000256" key="5">
    <source>
        <dbReference type="PROSITE-ProRule" id="PRU00117"/>
    </source>
</evidence>
<dbReference type="PANTHER" id="PTHR12547:SF184">
    <property type="entry name" value="CCCH-TYPE ZN-FINGER PROTEIN"/>
    <property type="match status" value="1"/>
</dbReference>
<dbReference type="Proteomes" id="UP000265515">
    <property type="component" value="Unassembled WGS sequence"/>
</dbReference>
<dbReference type="GO" id="GO:0003729">
    <property type="term" value="F:mRNA binding"/>
    <property type="evidence" value="ECO:0007669"/>
    <property type="project" value="InterPro"/>
</dbReference>
<feature type="region of interest" description="Disordered" evidence="7">
    <location>
        <begin position="337"/>
        <end position="361"/>
    </location>
</feature>
<dbReference type="InterPro" id="IPR004087">
    <property type="entry name" value="KH_dom"/>
</dbReference>
<dbReference type="InterPro" id="IPR036612">
    <property type="entry name" value="KH_dom_type_1_sf"/>
</dbReference>
<name>A0A388M9L8_CHABU</name>
<dbReference type="SMART" id="SM00322">
    <property type="entry name" value="KH"/>
    <property type="match status" value="1"/>
</dbReference>
<dbReference type="EMBL" id="BFEA01000876">
    <property type="protein sequence ID" value="GBG91149.1"/>
    <property type="molecule type" value="Genomic_DNA"/>
</dbReference>
<dbReference type="FunFam" id="4.10.1000.10:FF:000003">
    <property type="entry name" value="Zinc finger CCCH domain-containing protein"/>
    <property type="match status" value="2"/>
</dbReference>
<dbReference type="Gramene" id="GBG91149">
    <property type="protein sequence ID" value="GBG91149"/>
    <property type="gene ID" value="CBR_g52030"/>
</dbReference>
<evidence type="ECO:0000256" key="2">
    <source>
        <dbReference type="ARBA" id="ARBA00022737"/>
    </source>
</evidence>
<evidence type="ECO:0000256" key="4">
    <source>
        <dbReference type="ARBA" id="ARBA00022833"/>
    </source>
</evidence>
<keyword evidence="3 6" id="KW-0863">Zinc-finger</keyword>
<dbReference type="OrthoDB" id="410307at2759"/>
<dbReference type="InterPro" id="IPR004088">
    <property type="entry name" value="KH_dom_type_1"/>
</dbReference>
<dbReference type="InterPro" id="IPR000571">
    <property type="entry name" value="Znf_CCCH"/>
</dbReference>
<dbReference type="Gene3D" id="3.30.1370.10">
    <property type="entry name" value="K Homology domain, type 1"/>
    <property type="match status" value="1"/>
</dbReference>
<dbReference type="SMART" id="SM00356">
    <property type="entry name" value="ZnF_C3H1"/>
    <property type="match status" value="4"/>
</dbReference>
<comment type="caution">
    <text evidence="9">The sequence shown here is derived from an EMBL/GenBank/DDBJ whole genome shotgun (WGS) entry which is preliminary data.</text>
</comment>
<evidence type="ECO:0000313" key="10">
    <source>
        <dbReference type="Proteomes" id="UP000265515"/>
    </source>
</evidence>
<feature type="region of interest" description="Disordered" evidence="7">
    <location>
        <begin position="1"/>
        <end position="68"/>
    </location>
</feature>
<dbReference type="Gene3D" id="4.10.1000.10">
    <property type="entry name" value="Zinc finger, CCCH-type"/>
    <property type="match status" value="3"/>
</dbReference>
<dbReference type="GO" id="GO:0010468">
    <property type="term" value="P:regulation of gene expression"/>
    <property type="evidence" value="ECO:0007669"/>
    <property type="project" value="UniProtKB-ARBA"/>
</dbReference>
<reference evidence="9 10" key="1">
    <citation type="journal article" date="2018" name="Cell">
        <title>The Chara Genome: Secondary Complexity and Implications for Plant Terrestrialization.</title>
        <authorList>
            <person name="Nishiyama T."/>
            <person name="Sakayama H."/>
            <person name="Vries J.D."/>
            <person name="Buschmann H."/>
            <person name="Saint-Marcoux D."/>
            <person name="Ullrich K.K."/>
            <person name="Haas F.B."/>
            <person name="Vanderstraeten L."/>
            <person name="Becker D."/>
            <person name="Lang D."/>
            <person name="Vosolsobe S."/>
            <person name="Rombauts S."/>
            <person name="Wilhelmsson P.K.I."/>
            <person name="Janitza P."/>
            <person name="Kern R."/>
            <person name="Heyl A."/>
            <person name="Rumpler F."/>
            <person name="Villalobos L.I.A.C."/>
            <person name="Clay J.M."/>
            <person name="Skokan R."/>
            <person name="Toyoda A."/>
            <person name="Suzuki Y."/>
            <person name="Kagoshima H."/>
            <person name="Schijlen E."/>
            <person name="Tajeshwar N."/>
            <person name="Catarino B."/>
            <person name="Hetherington A.J."/>
            <person name="Saltykova A."/>
            <person name="Bonnot C."/>
            <person name="Breuninger H."/>
            <person name="Symeonidi A."/>
            <person name="Radhakrishnan G.V."/>
            <person name="Van Nieuwerburgh F."/>
            <person name="Deforce D."/>
            <person name="Chang C."/>
            <person name="Karol K.G."/>
            <person name="Hedrich R."/>
            <person name="Ulvskov P."/>
            <person name="Glockner G."/>
            <person name="Delwiche C.F."/>
            <person name="Petrasek J."/>
            <person name="Van de Peer Y."/>
            <person name="Friml J."/>
            <person name="Beilby M."/>
            <person name="Dolan L."/>
            <person name="Kohara Y."/>
            <person name="Sugano S."/>
            <person name="Fujiyama A."/>
            <person name="Delaux P.-M."/>
            <person name="Quint M."/>
            <person name="TheiBen G."/>
            <person name="Hagemann M."/>
            <person name="Harholt J."/>
            <person name="Dunand C."/>
            <person name="Zachgo S."/>
            <person name="Langdale J."/>
            <person name="Maumus F."/>
            <person name="Straeten D.V.D."/>
            <person name="Gould S.B."/>
            <person name="Rensing S.A."/>
        </authorList>
    </citation>
    <scope>NUCLEOTIDE SEQUENCE [LARGE SCALE GENOMIC DNA]</scope>
    <source>
        <strain evidence="9 10">S276</strain>
    </source>
</reference>
<sequence>MEGSGPPHKRLRVGASGAGDPTDECHKFNTPEGCPYGDRCRFRHPTASGEDARQDGAGPQPPAPGSRSKACTKFFSTSGCPYGENCHFLHYVPGGISAIAHALAAAQNGQASGIMDAGVNLGGYKARLCNRYREPGGCRFGDKCHFAHGEHELQPDPAGGGDLQQGGAGQIGRGGSGSAVSGQFGGMVGVGRENGRGGLFPPGTGPEMSASMSAAASFGQSTTTKISIDANLVGAIIGKAGANVKQICKLTGAKVSIRDHESETNLRNVEMEGSLEQIEKASNMVRQFLMQRDLTPSKPPGLGPHNYKTKMCENYPGGTCTFGDRCHFAHGAHELKDPPPDVGAGGGMVGRSLSRPRGMVI</sequence>
<dbReference type="Pfam" id="PF00013">
    <property type="entry name" value="KH_1"/>
    <property type="match status" value="1"/>
</dbReference>
<feature type="zinc finger region" description="C3H1-type" evidence="6">
    <location>
        <begin position="306"/>
        <end position="333"/>
    </location>
</feature>
<dbReference type="PROSITE" id="PS50103">
    <property type="entry name" value="ZF_C3H1"/>
    <property type="match status" value="4"/>
</dbReference>
<dbReference type="SUPFAM" id="SSF90229">
    <property type="entry name" value="CCCH zinc finger"/>
    <property type="match status" value="4"/>
</dbReference>
<evidence type="ECO:0000256" key="1">
    <source>
        <dbReference type="ARBA" id="ARBA00022723"/>
    </source>
</evidence>
<accession>A0A388M9L8</accession>
<dbReference type="GO" id="GO:0051252">
    <property type="term" value="P:regulation of RNA metabolic process"/>
    <property type="evidence" value="ECO:0007669"/>
    <property type="project" value="UniProtKB-ARBA"/>
</dbReference>
<gene>
    <name evidence="9" type="ORF">CBR_g52030</name>
</gene>
<dbReference type="PROSITE" id="PS50084">
    <property type="entry name" value="KH_TYPE_1"/>
    <property type="match status" value="1"/>
</dbReference>
<feature type="zinc finger region" description="C3H1-type" evidence="6">
    <location>
        <begin position="19"/>
        <end position="47"/>
    </location>
</feature>
<proteinExistence type="predicted"/>
<feature type="zinc finger region" description="C3H1-type" evidence="6">
    <location>
        <begin position="65"/>
        <end position="93"/>
    </location>
</feature>
<evidence type="ECO:0000256" key="6">
    <source>
        <dbReference type="PROSITE-ProRule" id="PRU00723"/>
    </source>
</evidence>
<dbReference type="OMA" id="NSKHICW"/>
<keyword evidence="1 6" id="KW-0479">Metal-binding</keyword>
<dbReference type="InterPro" id="IPR045877">
    <property type="entry name" value="ZFP36-like"/>
</dbReference>
<dbReference type="PANTHER" id="PTHR12547">
    <property type="entry name" value="CCCH ZINC FINGER/TIS11-RELATED"/>
    <property type="match status" value="1"/>
</dbReference>
<keyword evidence="10" id="KW-1185">Reference proteome</keyword>
<keyword evidence="5" id="KW-0694">RNA-binding</keyword>
<evidence type="ECO:0000313" key="9">
    <source>
        <dbReference type="EMBL" id="GBG91149.1"/>
    </source>
</evidence>